<evidence type="ECO:0000313" key="2">
    <source>
        <dbReference type="EMBL" id="MCX7468088.1"/>
    </source>
</evidence>
<dbReference type="EMBL" id="JAPMKU010000002">
    <property type="protein sequence ID" value="MCX7468088.1"/>
    <property type="molecule type" value="Genomic_DNA"/>
</dbReference>
<dbReference type="Proteomes" id="UP001071478">
    <property type="component" value="Unassembled WGS sequence"/>
</dbReference>
<evidence type="ECO:0000313" key="3">
    <source>
        <dbReference type="Proteomes" id="UP001071478"/>
    </source>
</evidence>
<comment type="caution">
    <text evidence="2">The sequence shown here is derived from an EMBL/GenBank/DDBJ whole genome shotgun (WGS) entry which is preliminary data.</text>
</comment>
<organism evidence="2 3">
    <name type="scientific">Corynebacterium pygosceleis</name>
    <dbReference type="NCBI Taxonomy" id="2800406"/>
    <lineage>
        <taxon>Bacteria</taxon>
        <taxon>Bacillati</taxon>
        <taxon>Actinomycetota</taxon>
        <taxon>Actinomycetes</taxon>
        <taxon>Mycobacteriales</taxon>
        <taxon>Corynebacteriaceae</taxon>
        <taxon>Corynebacterium</taxon>
    </lineage>
</organism>
<dbReference type="SUPFAM" id="SSF48452">
    <property type="entry name" value="TPR-like"/>
    <property type="match status" value="1"/>
</dbReference>
<name>A0A9Q4C8J9_9CORY</name>
<protein>
    <recommendedName>
        <fullName evidence="4">Tetratricopeptide repeat protein</fullName>
    </recommendedName>
</protein>
<reference evidence="2" key="1">
    <citation type="submission" date="2022-11" db="EMBL/GenBank/DDBJ databases">
        <title>Corynebacterium sp. isolated from Penguins.</title>
        <authorList>
            <person name="Sedlar K."/>
            <person name="Svec P."/>
        </authorList>
    </citation>
    <scope>NUCLEOTIDE SEQUENCE</scope>
    <source>
        <strain evidence="2">P7374</strain>
    </source>
</reference>
<sequence length="895" mass="98296">MTEPDNRHDELRLLMHRADSTPWGSTCSELWAEAAQLAVDTDRLEEALICHAELCTAYCMDGRNYRCIAPFSYVEEMRSNRPDLFSPALHHKHAWNLKYVLSAVANNPEVPVAQYRSLLDLMTDYYRELGDPGRAVAMRRLGFLRNTGGDGIEDTYAEWLDLPDSELADCAGCGPEQRVEYHASRGEWETAREIGEAALPDMENSCSSQPEGLLTEMLEPWLRTGQDTRAWSAHVRGYRRYRRDPADLAQHADHLRYLALSGAAGRPERLERAEAILIRHLPWWERAEDHRDLLNLAAAAVVLLDRIPGATDRTLDATLPGENLPWVTGIETLTRPTLAEARAWFLTLATTIAEQFDARPGMEHAVHVASLQRLIDPEPVSPLPGPVEGAVADVSGMFTPDEADYQVITSPGASTGPVTGTTTTPDEGEDEPPVVPIDVTGWWCGDDLAEALAANAAVGHEIETVHWHHAVHLLIDHPGLRTSPEAAGVPDELRDAWQRAVGDAEWFLGVDLDAETGELPGTTGDPAYRLIEEAAAAFRSGQIMEACQAADTAMRTGSAEPVGVRLTALLFLARGARDAGYLDEGIDCARQMLNLCAAAELPGLTFIAAQTLAELLISAHRYHEAAEVLETALMKISGYPGSRAELDLRHALVRVSAKLEFHDEAGEELLKIAGHMDTRGDRERQLGALQQAAVAFDHAGEARRAVSTWHRIIEVSRAMWRDAADRLAAGDGADGQTKEKVDKYREAYALALYKCCAAAVNQPGYVGDADMAVVDDLLDTLRALVNDPGHPGPKTPEWREADWLVDRAYMYLYAMRFSAAVDYATAAASGFEQLDEPVDRARALMMASDARFYGDEPEAAVEIAREALGVLSGKRFIGHPVRRAAEQRIREVGDN</sequence>
<dbReference type="AlphaFoldDB" id="A0A9Q4C8J9"/>
<feature type="region of interest" description="Disordered" evidence="1">
    <location>
        <begin position="407"/>
        <end position="433"/>
    </location>
</feature>
<feature type="compositionally biased region" description="Low complexity" evidence="1">
    <location>
        <begin position="415"/>
        <end position="425"/>
    </location>
</feature>
<evidence type="ECO:0000256" key="1">
    <source>
        <dbReference type="SAM" id="MobiDB-lite"/>
    </source>
</evidence>
<gene>
    <name evidence="2" type="ORF">OS129_04230</name>
</gene>
<dbReference type="RefSeq" id="WP_248167851.1">
    <property type="nucleotide sequence ID" value="NZ_JALNJA010000002.1"/>
</dbReference>
<dbReference type="InterPro" id="IPR011990">
    <property type="entry name" value="TPR-like_helical_dom_sf"/>
</dbReference>
<evidence type="ECO:0008006" key="4">
    <source>
        <dbReference type="Google" id="ProtNLM"/>
    </source>
</evidence>
<proteinExistence type="predicted"/>
<dbReference type="Gene3D" id="1.25.40.10">
    <property type="entry name" value="Tetratricopeptide repeat domain"/>
    <property type="match status" value="1"/>
</dbReference>
<accession>A0A9Q4C8J9</accession>